<dbReference type="PANTHER" id="PTHR10858:SF23">
    <property type="entry name" value="DEOXYRIBONUCLEASE II"/>
    <property type="match status" value="1"/>
</dbReference>
<comment type="caution">
    <text evidence="3">The sequence shown here is derived from an EMBL/GenBank/DDBJ whole genome shotgun (WGS) entry which is preliminary data.</text>
</comment>
<dbReference type="GO" id="GO:0004531">
    <property type="term" value="F:deoxyribonuclease II activity"/>
    <property type="evidence" value="ECO:0007669"/>
    <property type="project" value="InterPro"/>
</dbReference>
<comment type="similarity">
    <text evidence="1">Belongs to the DNase II family.</text>
</comment>
<dbReference type="AlphaFoldDB" id="A0A4Q0RXM9"/>
<gene>
    <name evidence="3" type="ORF">XH99_32465</name>
</gene>
<evidence type="ECO:0000256" key="1">
    <source>
        <dbReference type="ARBA" id="ARBA00007527"/>
    </source>
</evidence>
<proteinExistence type="inferred from homology"/>
<dbReference type="PANTHER" id="PTHR10858">
    <property type="entry name" value="DEOXYRIBONUCLEASE II"/>
    <property type="match status" value="1"/>
</dbReference>
<evidence type="ECO:0000256" key="2">
    <source>
        <dbReference type="ARBA" id="ARBA00022801"/>
    </source>
</evidence>
<keyword evidence="2" id="KW-0378">Hydrolase</keyword>
<accession>A0A4Q0RXM9</accession>
<name>A0A4Q0RXM9_9BRAD</name>
<organism evidence="3 4">
    <name type="scientific">Bradyrhizobium nanningense</name>
    <dbReference type="NCBI Taxonomy" id="1325118"/>
    <lineage>
        <taxon>Bacteria</taxon>
        <taxon>Pseudomonadati</taxon>
        <taxon>Pseudomonadota</taxon>
        <taxon>Alphaproteobacteria</taxon>
        <taxon>Hyphomicrobiales</taxon>
        <taxon>Nitrobacteraceae</taxon>
        <taxon>Bradyrhizobium</taxon>
    </lineage>
</organism>
<evidence type="ECO:0000313" key="3">
    <source>
        <dbReference type="EMBL" id="RXH23418.1"/>
    </source>
</evidence>
<evidence type="ECO:0000313" key="4">
    <source>
        <dbReference type="Proteomes" id="UP000289546"/>
    </source>
</evidence>
<dbReference type="Pfam" id="PF03265">
    <property type="entry name" value="DNase_II"/>
    <property type="match status" value="1"/>
</dbReference>
<sequence length="411" mass="43823">MIKLLLGLALTVAGGSAWCVEDVPRPLLEKGGQPVDWWFTFKFNAQKSFAGCGPVEGPRACIFGGKVRAKDRFGQQFAFASSSASKLSQGKGCVGATTTDPVGATFDQVYNGNFFYLIWNDQFYGDPIKSANSPWGHSKGLLAWNDAGEGFVMQVSTPSWPGSGSNRIVRKAGNTLGCISSNNNLLASQHFFALKLTKDDLVEVLKGLKAAGVATDPTKKQIVRNGGPDDVQELVGELGELPKKKKPSTATGDFFTRRDLSTKVILIAKTASLTAPPWEVVSAILSGTAERSATWWTKPKIPSTNKNSKVKCLEPFELDKKPGPVAIALTGAWKDQPIKLNAPSNHAKIGVSSAGGHSYVIFGDLNQQGALNPPGCDSSQNGRGGLFFVIDNKPLHDSVADLIDGDTAPMK</sequence>
<dbReference type="Proteomes" id="UP000289546">
    <property type="component" value="Unassembled WGS sequence"/>
</dbReference>
<reference evidence="3 4" key="1">
    <citation type="submission" date="2015-04" db="EMBL/GenBank/DDBJ databases">
        <title>Comparative genomics of rhizobia nodulating Arachis hypogaea in China.</title>
        <authorList>
            <person name="Li Y."/>
        </authorList>
    </citation>
    <scope>NUCLEOTIDE SEQUENCE [LARGE SCALE GENOMIC DNA]</scope>
    <source>
        <strain evidence="3 4">CCBAU 51757</strain>
    </source>
</reference>
<dbReference type="InterPro" id="IPR004947">
    <property type="entry name" value="DNase_II"/>
</dbReference>
<keyword evidence="4" id="KW-1185">Reference proteome</keyword>
<dbReference type="EMBL" id="LBJQ01000091">
    <property type="protein sequence ID" value="RXH23418.1"/>
    <property type="molecule type" value="Genomic_DNA"/>
</dbReference>
<protein>
    <submittedName>
        <fullName evidence="3">Uncharacterized protein</fullName>
    </submittedName>
</protein>